<dbReference type="Proteomes" id="UP000663824">
    <property type="component" value="Unassembled WGS sequence"/>
</dbReference>
<dbReference type="EMBL" id="CAJNRG010017590">
    <property type="protein sequence ID" value="CAF2234143.1"/>
    <property type="molecule type" value="Genomic_DNA"/>
</dbReference>
<name>A0A814VIT7_9BILA</name>
<dbReference type="Proteomes" id="UP000676336">
    <property type="component" value="Unassembled WGS sequence"/>
</dbReference>
<evidence type="ECO:0000313" key="7">
    <source>
        <dbReference type="EMBL" id="CAF1189567.1"/>
    </source>
</evidence>
<dbReference type="PANTHER" id="PTHR10414:SF71">
    <property type="entry name" value="FI05338P"/>
    <property type="match status" value="1"/>
</dbReference>
<evidence type="ECO:0000313" key="10">
    <source>
        <dbReference type="EMBL" id="CAF2080126.1"/>
    </source>
</evidence>
<evidence type="ECO:0000313" key="13">
    <source>
        <dbReference type="EMBL" id="CAF3819747.1"/>
    </source>
</evidence>
<dbReference type="EMBL" id="CAJNRE010009184">
    <property type="protein sequence ID" value="CAF2080126.1"/>
    <property type="molecule type" value="Genomic_DNA"/>
</dbReference>
<feature type="transmembrane region" description="Helical" evidence="6">
    <location>
        <begin position="321"/>
        <end position="341"/>
    </location>
</feature>
<evidence type="ECO:0000256" key="2">
    <source>
        <dbReference type="ARBA" id="ARBA00010441"/>
    </source>
</evidence>
<evidence type="ECO:0000313" key="16">
    <source>
        <dbReference type="EMBL" id="CAF3951711.1"/>
    </source>
</evidence>
<dbReference type="Proteomes" id="UP000663866">
    <property type="component" value="Unassembled WGS sequence"/>
</dbReference>
<keyword evidence="6" id="KW-0812">Transmembrane</keyword>
<gene>
    <name evidence="15" type="ORF">BYL167_LOCUS7757</name>
    <name evidence="7" type="ORF">CJN711_LOCUS11436</name>
    <name evidence="14" type="ORF">GIL414_LOCUS3808</name>
    <name evidence="8" type="ORF">KQP761_LOCUS21814</name>
    <name evidence="10" type="ORF">MBJ925_LOCUS18393</name>
    <name evidence="12" type="ORF">OVN521_LOCUS3113</name>
    <name evidence="13" type="ORF">SMN809_LOCUS2216</name>
    <name evidence="16" type="ORF">UXM345_LOCUS13372</name>
    <name evidence="9" type="ORF">WKI299_LOCUS626</name>
    <name evidence="11" type="ORF">XDN619_LOCUS34488</name>
</gene>
<accession>A0A814VIT7</accession>
<dbReference type="EMBL" id="CAJOBJ010000866">
    <property type="protein sequence ID" value="CAF3848196.1"/>
    <property type="molecule type" value="Genomic_DNA"/>
</dbReference>
<dbReference type="EMBL" id="CAJNOW010011378">
    <property type="protein sequence ID" value="CAF1596860.1"/>
    <property type="molecule type" value="Genomic_DNA"/>
</dbReference>
<evidence type="ECO:0000256" key="5">
    <source>
        <dbReference type="RuleBase" id="RU003750"/>
    </source>
</evidence>
<feature type="transmembrane region" description="Helical" evidence="6">
    <location>
        <begin position="262"/>
        <end position="284"/>
    </location>
</feature>
<dbReference type="GO" id="GO:0004307">
    <property type="term" value="F:ethanolaminephosphotransferase activity"/>
    <property type="evidence" value="ECO:0007669"/>
    <property type="project" value="TreeGrafter"/>
</dbReference>
<reference evidence="7" key="1">
    <citation type="submission" date="2021-02" db="EMBL/GenBank/DDBJ databases">
        <authorList>
            <person name="Nowell W R."/>
        </authorList>
    </citation>
    <scope>NUCLEOTIDE SEQUENCE</scope>
</reference>
<dbReference type="EMBL" id="CAJOBH010002045">
    <property type="protein sequence ID" value="CAF3887150.1"/>
    <property type="molecule type" value="Genomic_DNA"/>
</dbReference>
<dbReference type="EMBL" id="CAJOBI010000395">
    <property type="protein sequence ID" value="CAF3819747.1"/>
    <property type="molecule type" value="Genomic_DNA"/>
</dbReference>
<comment type="similarity">
    <text evidence="2 5">Belongs to the CDP-alcohol phosphatidyltransferase class-I family.</text>
</comment>
<dbReference type="InterPro" id="IPR043130">
    <property type="entry name" value="CDP-OH_PTrfase_TM_dom"/>
</dbReference>
<evidence type="ECO:0008006" key="19">
    <source>
        <dbReference type="Google" id="ProtNLM"/>
    </source>
</evidence>
<dbReference type="InterPro" id="IPR000462">
    <property type="entry name" value="CDP-OH_P_trans"/>
</dbReference>
<feature type="transmembrane region" description="Helical" evidence="6">
    <location>
        <begin position="290"/>
        <end position="309"/>
    </location>
</feature>
<feature type="transmembrane region" description="Helical" evidence="6">
    <location>
        <begin position="54"/>
        <end position="73"/>
    </location>
</feature>
<dbReference type="Gene3D" id="1.20.120.1760">
    <property type="match status" value="1"/>
</dbReference>
<dbReference type="Pfam" id="PF01066">
    <property type="entry name" value="CDP-OH_P_transf"/>
    <property type="match status" value="1"/>
</dbReference>
<dbReference type="Proteomes" id="UP000663887">
    <property type="component" value="Unassembled WGS sequence"/>
</dbReference>
<evidence type="ECO:0000256" key="4">
    <source>
        <dbReference type="ARBA" id="ARBA00023136"/>
    </source>
</evidence>
<feature type="transmembrane region" description="Helical" evidence="6">
    <location>
        <begin position="223"/>
        <end position="242"/>
    </location>
</feature>
<dbReference type="GO" id="GO:0005789">
    <property type="term" value="C:endoplasmic reticulum membrane"/>
    <property type="evidence" value="ECO:0007669"/>
    <property type="project" value="TreeGrafter"/>
</dbReference>
<evidence type="ECO:0000313" key="9">
    <source>
        <dbReference type="EMBL" id="CAF1931527.1"/>
    </source>
</evidence>
<evidence type="ECO:0000313" key="15">
    <source>
        <dbReference type="EMBL" id="CAF3887150.1"/>
    </source>
</evidence>
<keyword evidence="6" id="KW-1133">Transmembrane helix</keyword>
<keyword evidence="18" id="KW-1185">Reference proteome</keyword>
<dbReference type="EMBL" id="CAJNRF010000040">
    <property type="protein sequence ID" value="CAF1931527.1"/>
    <property type="molecule type" value="Genomic_DNA"/>
</dbReference>
<dbReference type="Proteomes" id="UP000663856">
    <property type="component" value="Unassembled WGS sequence"/>
</dbReference>
<protein>
    <recommendedName>
        <fullName evidence="19">Ethanolaminephosphotransferase 1</fullName>
    </recommendedName>
</protein>
<dbReference type="EMBL" id="CAJNOV010004869">
    <property type="protein sequence ID" value="CAF1189567.1"/>
    <property type="molecule type" value="Genomic_DNA"/>
</dbReference>
<evidence type="ECO:0000313" key="11">
    <source>
        <dbReference type="EMBL" id="CAF2234143.1"/>
    </source>
</evidence>
<dbReference type="EMBL" id="CAJOBF010001447">
    <property type="protein sequence ID" value="CAF3951711.1"/>
    <property type="molecule type" value="Genomic_DNA"/>
</dbReference>
<evidence type="ECO:0000256" key="3">
    <source>
        <dbReference type="ARBA" id="ARBA00022679"/>
    </source>
</evidence>
<keyword evidence="3 5" id="KW-0808">Transferase</keyword>
<dbReference type="GO" id="GO:0005794">
    <property type="term" value="C:Golgi apparatus"/>
    <property type="evidence" value="ECO:0007669"/>
    <property type="project" value="TreeGrafter"/>
</dbReference>
<evidence type="ECO:0000313" key="14">
    <source>
        <dbReference type="EMBL" id="CAF3848196.1"/>
    </source>
</evidence>
<dbReference type="Proteomes" id="UP000681720">
    <property type="component" value="Unassembled WGS sequence"/>
</dbReference>
<evidence type="ECO:0000313" key="12">
    <source>
        <dbReference type="EMBL" id="CAF3787586.1"/>
    </source>
</evidence>
<dbReference type="EMBL" id="CAJOBG010000261">
    <property type="protein sequence ID" value="CAF3787586.1"/>
    <property type="molecule type" value="Genomic_DNA"/>
</dbReference>
<dbReference type="InterPro" id="IPR048254">
    <property type="entry name" value="CDP_ALCOHOL_P_TRANSF_CS"/>
</dbReference>
<evidence type="ECO:0000313" key="8">
    <source>
        <dbReference type="EMBL" id="CAF1596860.1"/>
    </source>
</evidence>
<evidence type="ECO:0000256" key="6">
    <source>
        <dbReference type="SAM" id="Phobius"/>
    </source>
</evidence>
<feature type="transmembrane region" description="Helical" evidence="6">
    <location>
        <begin position="148"/>
        <end position="166"/>
    </location>
</feature>
<evidence type="ECO:0000313" key="17">
    <source>
        <dbReference type="Proteomes" id="UP000663855"/>
    </source>
</evidence>
<keyword evidence="4 6" id="KW-0472">Membrane</keyword>
<dbReference type="PIRSF" id="PIRSF015665">
    <property type="entry name" value="CHOPT"/>
    <property type="match status" value="1"/>
</dbReference>
<proteinExistence type="inferred from homology"/>
<sequence>MGLLNYRYLNQAHLKGLNEYKYNAVDTSPVSNYIMQPFWNWCVEFFPRWLAPNLMTLLGFLFLLANFVIFSYYDFHFTEALALPPWIWLVAAICQFSSHQLDGMDGKQARRTKSSSALGELFDHGVDSWASFLFPVCIFSVISKDAYGFSPMAMHLLLLSTYIPFIDTHWEKYNTKILYLPWAYDISMLLMTATYLLAFFFTPTIFRFDVPIINVPFARVAQYVWPIVGLLTSIPISIVHIYESYRSGKGYNRTFYEALRPLLSPTILFVSSTWWAIASPGTILQQQPRIFLTAVGTTFSNIACRLIVAQMTSTRSDGINTLLYIFVPIQIMFVYGVFMKSTELTCLYLYTAIAILAHLHYGCCVVQQICDHLNIYAFNITARSKQSSATTVNAKHS</sequence>
<dbReference type="GO" id="GO:0006646">
    <property type="term" value="P:phosphatidylethanolamine biosynthetic process"/>
    <property type="evidence" value="ECO:0007669"/>
    <property type="project" value="TreeGrafter"/>
</dbReference>
<dbReference type="Proteomes" id="UP000663855">
    <property type="component" value="Unassembled WGS sequence"/>
</dbReference>
<evidence type="ECO:0000256" key="1">
    <source>
        <dbReference type="ARBA" id="ARBA00004370"/>
    </source>
</evidence>
<dbReference type="PROSITE" id="PS00379">
    <property type="entry name" value="CDP_ALCOHOL_P_TRANSF"/>
    <property type="match status" value="1"/>
</dbReference>
<dbReference type="Proteomes" id="UP000663834">
    <property type="component" value="Unassembled WGS sequence"/>
</dbReference>
<evidence type="ECO:0000313" key="18">
    <source>
        <dbReference type="Proteomes" id="UP000663866"/>
    </source>
</evidence>
<dbReference type="Proteomes" id="UP000663842">
    <property type="component" value="Unassembled WGS sequence"/>
</dbReference>
<dbReference type="PANTHER" id="PTHR10414">
    <property type="entry name" value="ETHANOLAMINEPHOSPHOTRANSFERASE"/>
    <property type="match status" value="1"/>
</dbReference>
<dbReference type="AlphaFoldDB" id="A0A814VIT7"/>
<feature type="transmembrane region" description="Helical" evidence="6">
    <location>
        <begin position="178"/>
        <end position="203"/>
    </location>
</feature>
<dbReference type="OrthoDB" id="196717at2759"/>
<organism evidence="7 17">
    <name type="scientific">Rotaria magnacalcarata</name>
    <dbReference type="NCBI Taxonomy" id="392030"/>
    <lineage>
        <taxon>Eukaryota</taxon>
        <taxon>Metazoa</taxon>
        <taxon>Spiralia</taxon>
        <taxon>Gnathifera</taxon>
        <taxon>Rotifera</taxon>
        <taxon>Eurotatoria</taxon>
        <taxon>Bdelloidea</taxon>
        <taxon>Philodinida</taxon>
        <taxon>Philodinidae</taxon>
        <taxon>Rotaria</taxon>
    </lineage>
</organism>
<comment type="caution">
    <text evidence="7">The sequence shown here is derived from an EMBL/GenBank/DDBJ whole genome shotgun (WGS) entry which is preliminary data.</text>
</comment>
<feature type="transmembrane region" description="Helical" evidence="6">
    <location>
        <begin position="347"/>
        <end position="366"/>
    </location>
</feature>
<dbReference type="InterPro" id="IPR014472">
    <property type="entry name" value="CHOPT"/>
</dbReference>
<comment type="subcellular location">
    <subcellularLocation>
        <location evidence="1">Membrane</location>
    </subcellularLocation>
</comment>
<dbReference type="Proteomes" id="UP000681967">
    <property type="component" value="Unassembled WGS sequence"/>
</dbReference>